<evidence type="ECO:0000313" key="3">
    <source>
        <dbReference type="EMBL" id="MBW0513477.1"/>
    </source>
</evidence>
<name>A0A9Q3HR98_9BASI</name>
<dbReference type="GO" id="GO:0005634">
    <property type="term" value="C:nucleus"/>
    <property type="evidence" value="ECO:0007669"/>
    <property type="project" value="UniProtKB-ARBA"/>
</dbReference>
<organism evidence="3 4">
    <name type="scientific">Austropuccinia psidii MF-1</name>
    <dbReference type="NCBI Taxonomy" id="1389203"/>
    <lineage>
        <taxon>Eukaryota</taxon>
        <taxon>Fungi</taxon>
        <taxon>Dikarya</taxon>
        <taxon>Basidiomycota</taxon>
        <taxon>Pucciniomycotina</taxon>
        <taxon>Pucciniomycetes</taxon>
        <taxon>Pucciniales</taxon>
        <taxon>Sphaerophragmiaceae</taxon>
        <taxon>Austropuccinia</taxon>
    </lineage>
</organism>
<dbReference type="Proteomes" id="UP000765509">
    <property type="component" value="Unassembled WGS sequence"/>
</dbReference>
<dbReference type="SUPFAM" id="SSF53098">
    <property type="entry name" value="Ribonuclease H-like"/>
    <property type="match status" value="1"/>
</dbReference>
<dbReference type="GO" id="GO:0015074">
    <property type="term" value="P:DNA integration"/>
    <property type="evidence" value="ECO:0007669"/>
    <property type="project" value="InterPro"/>
</dbReference>
<dbReference type="Gene3D" id="3.30.420.10">
    <property type="entry name" value="Ribonuclease H-like superfamily/Ribonuclease H"/>
    <property type="match status" value="1"/>
</dbReference>
<comment type="caution">
    <text evidence="3">The sequence shown here is derived from an EMBL/GenBank/DDBJ whole genome shotgun (WGS) entry which is preliminary data.</text>
</comment>
<dbReference type="InterPro" id="IPR036397">
    <property type="entry name" value="RNaseH_sf"/>
</dbReference>
<dbReference type="PANTHER" id="PTHR37984:SF5">
    <property type="entry name" value="PROTEIN NYNRIN-LIKE"/>
    <property type="match status" value="1"/>
</dbReference>
<dbReference type="EMBL" id="AVOT02023455">
    <property type="protein sequence ID" value="MBW0513477.1"/>
    <property type="molecule type" value="Genomic_DNA"/>
</dbReference>
<evidence type="ECO:0000256" key="1">
    <source>
        <dbReference type="ARBA" id="ARBA00022884"/>
    </source>
</evidence>
<keyword evidence="1" id="KW-0694">RNA-binding</keyword>
<dbReference type="InterPro" id="IPR001584">
    <property type="entry name" value="Integrase_cat-core"/>
</dbReference>
<protein>
    <recommendedName>
        <fullName evidence="2">Integrase catalytic domain-containing protein</fullName>
    </recommendedName>
</protein>
<proteinExistence type="predicted"/>
<dbReference type="AlphaFoldDB" id="A0A9Q3HR98"/>
<dbReference type="InterPro" id="IPR050951">
    <property type="entry name" value="Retrovirus_Pol_polyprotein"/>
</dbReference>
<evidence type="ECO:0000313" key="4">
    <source>
        <dbReference type="Proteomes" id="UP000765509"/>
    </source>
</evidence>
<dbReference type="PROSITE" id="PS50994">
    <property type="entry name" value="INTEGRASE"/>
    <property type="match status" value="1"/>
</dbReference>
<dbReference type="OrthoDB" id="2194983at2759"/>
<dbReference type="GO" id="GO:0003723">
    <property type="term" value="F:RNA binding"/>
    <property type="evidence" value="ECO:0007669"/>
    <property type="project" value="UniProtKB-KW"/>
</dbReference>
<sequence length="184" mass="21026">MDWVIGLPQGGDRSYNSFLVIIDGFIEIPIFFLCHKDDTVMDTAFLIWNRVVSWTGIFTNITGDRDPKLTSALWASLHQLFGTSLSFSTACHLQTDGLAERMIQTLKDMVRRICAYGQELKDCDGLTHYWFSLLPELELAYKTSIHAITNQTPATLKKGWNPILPQDFLRKYLVEIHPRAANFN</sequence>
<keyword evidence="4" id="KW-1185">Reference proteome</keyword>
<accession>A0A9Q3HR98</accession>
<dbReference type="PANTHER" id="PTHR37984">
    <property type="entry name" value="PROTEIN CBG26694"/>
    <property type="match status" value="1"/>
</dbReference>
<evidence type="ECO:0000259" key="2">
    <source>
        <dbReference type="PROSITE" id="PS50994"/>
    </source>
</evidence>
<reference evidence="3" key="1">
    <citation type="submission" date="2021-03" db="EMBL/GenBank/DDBJ databases">
        <title>Draft genome sequence of rust myrtle Austropuccinia psidii MF-1, a brazilian biotype.</title>
        <authorList>
            <person name="Quecine M.C."/>
            <person name="Pachon D.M.R."/>
            <person name="Bonatelli M.L."/>
            <person name="Correr F.H."/>
            <person name="Franceschini L.M."/>
            <person name="Leite T.F."/>
            <person name="Margarido G.R.A."/>
            <person name="Almeida C.A."/>
            <person name="Ferrarezi J.A."/>
            <person name="Labate C.A."/>
        </authorList>
    </citation>
    <scope>NUCLEOTIDE SEQUENCE</scope>
    <source>
        <strain evidence="3">MF-1</strain>
    </source>
</reference>
<feature type="domain" description="Integrase catalytic" evidence="2">
    <location>
        <begin position="1"/>
        <end position="161"/>
    </location>
</feature>
<dbReference type="InterPro" id="IPR012337">
    <property type="entry name" value="RNaseH-like_sf"/>
</dbReference>
<gene>
    <name evidence="3" type="ORF">O181_053192</name>
</gene>